<dbReference type="PROSITE" id="PS50048">
    <property type="entry name" value="ZN2_CY6_FUNGAL_2"/>
    <property type="match status" value="1"/>
</dbReference>
<dbReference type="GO" id="GO:0008270">
    <property type="term" value="F:zinc ion binding"/>
    <property type="evidence" value="ECO:0007669"/>
    <property type="project" value="InterPro"/>
</dbReference>
<dbReference type="SUPFAM" id="SSF57701">
    <property type="entry name" value="Zn2/Cys6 DNA-binding domain"/>
    <property type="match status" value="1"/>
</dbReference>
<evidence type="ECO:0000256" key="3">
    <source>
        <dbReference type="ARBA" id="ARBA00023015"/>
    </source>
</evidence>
<keyword evidence="5" id="KW-0539">Nucleus</keyword>
<proteinExistence type="predicted"/>
<evidence type="ECO:0000256" key="1">
    <source>
        <dbReference type="ARBA" id="ARBA00004123"/>
    </source>
</evidence>
<dbReference type="InterPro" id="IPR036864">
    <property type="entry name" value="Zn2-C6_fun-type_DNA-bd_sf"/>
</dbReference>
<reference evidence="8" key="1">
    <citation type="submission" date="2022-08" db="EMBL/GenBank/DDBJ databases">
        <authorList>
            <consortium name="DOE Joint Genome Institute"/>
            <person name="Min B."/>
            <person name="Riley R."/>
            <person name="Sierra-Patev S."/>
            <person name="Naranjo-Ortiz M."/>
            <person name="Looney B."/>
            <person name="Konkel Z."/>
            <person name="Slot J.C."/>
            <person name="Sakamoto Y."/>
            <person name="Steenwyk J.L."/>
            <person name="Rokas A."/>
            <person name="Carro J."/>
            <person name="Camarero S."/>
            <person name="Ferreira P."/>
            <person name="Molpeceres G."/>
            <person name="Ruiz-Duenas F.J."/>
            <person name="Serrano A."/>
            <person name="Henrissat B."/>
            <person name="Drula E."/>
            <person name="Hughes K.W."/>
            <person name="Mata J.L."/>
            <person name="Ishikawa N.K."/>
            <person name="Vargas-Isla R."/>
            <person name="Ushijima S."/>
            <person name="Smith C.A."/>
            <person name="Ahrendt S."/>
            <person name="Andreopoulos W."/>
            <person name="He G."/>
            <person name="Labutti K."/>
            <person name="Lipzen A."/>
            <person name="Ng V."/>
            <person name="Sandor L."/>
            <person name="Barry K."/>
            <person name="Martinez A.T."/>
            <person name="Xiao Y."/>
            <person name="Gibbons J.G."/>
            <person name="Terashima K."/>
            <person name="Hibbett D.S."/>
            <person name="Grigoriev I.V."/>
        </authorList>
    </citation>
    <scope>NUCLEOTIDE SEQUENCE</scope>
    <source>
        <strain evidence="8">TFB10291</strain>
    </source>
</reference>
<keyword evidence="2" id="KW-0479">Metal-binding</keyword>
<keyword evidence="9" id="KW-1185">Reference proteome</keyword>
<organism evidence="8 9">
    <name type="scientific">Lentinula aff. detonsa</name>
    <dbReference type="NCBI Taxonomy" id="2804958"/>
    <lineage>
        <taxon>Eukaryota</taxon>
        <taxon>Fungi</taxon>
        <taxon>Dikarya</taxon>
        <taxon>Basidiomycota</taxon>
        <taxon>Agaricomycotina</taxon>
        <taxon>Agaricomycetes</taxon>
        <taxon>Agaricomycetidae</taxon>
        <taxon>Agaricales</taxon>
        <taxon>Marasmiineae</taxon>
        <taxon>Omphalotaceae</taxon>
        <taxon>Lentinula</taxon>
    </lineage>
</organism>
<dbReference type="PANTHER" id="PTHR47338:SF29">
    <property type="entry name" value="ZN(2)-C6 FUNGAL-TYPE DOMAIN-CONTAINING PROTEIN"/>
    <property type="match status" value="1"/>
</dbReference>
<accession>A0AA38KEG7</accession>
<feature type="compositionally biased region" description="Polar residues" evidence="6">
    <location>
        <begin position="1"/>
        <end position="15"/>
    </location>
</feature>
<dbReference type="CDD" id="cd00067">
    <property type="entry name" value="GAL4"/>
    <property type="match status" value="1"/>
</dbReference>
<dbReference type="EMBL" id="MU793454">
    <property type="protein sequence ID" value="KAJ3782771.1"/>
    <property type="molecule type" value="Genomic_DNA"/>
</dbReference>
<evidence type="ECO:0000313" key="8">
    <source>
        <dbReference type="EMBL" id="KAJ3782771.1"/>
    </source>
</evidence>
<dbReference type="Pfam" id="PF00172">
    <property type="entry name" value="Zn_clus"/>
    <property type="match status" value="1"/>
</dbReference>
<sequence>MSSVSGANNEQSGSRYSKPRGPYTARGQSCSNCRRRKIKCDGKRPVCSQCLRSPGSSAEHMVCEYAAANRSEIHALEANIRVLQNRIQLPTPTHPSDNEPYAEALSGQQTVDETMYQPLLEIFLRYARELGFFLHIPRFRDSLLLPKSSLGRPSEGFVVNGLGREGQC</sequence>
<evidence type="ECO:0000313" key="9">
    <source>
        <dbReference type="Proteomes" id="UP001163798"/>
    </source>
</evidence>
<dbReference type="InterPro" id="IPR050815">
    <property type="entry name" value="TF_fung"/>
</dbReference>
<feature type="domain" description="Zn(2)-C6 fungal-type" evidence="7">
    <location>
        <begin position="29"/>
        <end position="65"/>
    </location>
</feature>
<dbReference type="GO" id="GO:0005634">
    <property type="term" value="C:nucleus"/>
    <property type="evidence" value="ECO:0007669"/>
    <property type="project" value="UniProtKB-SubCell"/>
</dbReference>
<dbReference type="Gene3D" id="4.10.240.10">
    <property type="entry name" value="Zn(2)-C6 fungal-type DNA-binding domain"/>
    <property type="match status" value="1"/>
</dbReference>
<keyword evidence="3" id="KW-0805">Transcription regulation</keyword>
<comment type="caution">
    <text evidence="8">The sequence shown here is derived from an EMBL/GenBank/DDBJ whole genome shotgun (WGS) entry which is preliminary data.</text>
</comment>
<dbReference type="Proteomes" id="UP001163798">
    <property type="component" value="Unassembled WGS sequence"/>
</dbReference>
<keyword evidence="4" id="KW-0804">Transcription</keyword>
<name>A0AA38KEG7_9AGAR</name>
<protein>
    <recommendedName>
        <fullName evidence="7">Zn(2)-C6 fungal-type domain-containing protein</fullName>
    </recommendedName>
</protein>
<dbReference type="SMART" id="SM00066">
    <property type="entry name" value="GAL4"/>
    <property type="match status" value="1"/>
</dbReference>
<comment type="subcellular location">
    <subcellularLocation>
        <location evidence="1">Nucleus</location>
    </subcellularLocation>
</comment>
<dbReference type="AlphaFoldDB" id="A0AA38KEG7"/>
<evidence type="ECO:0000256" key="4">
    <source>
        <dbReference type="ARBA" id="ARBA00023163"/>
    </source>
</evidence>
<evidence type="ECO:0000256" key="2">
    <source>
        <dbReference type="ARBA" id="ARBA00022723"/>
    </source>
</evidence>
<evidence type="ECO:0000256" key="6">
    <source>
        <dbReference type="SAM" id="MobiDB-lite"/>
    </source>
</evidence>
<evidence type="ECO:0000256" key="5">
    <source>
        <dbReference type="ARBA" id="ARBA00023242"/>
    </source>
</evidence>
<feature type="region of interest" description="Disordered" evidence="6">
    <location>
        <begin position="1"/>
        <end position="28"/>
    </location>
</feature>
<dbReference type="PANTHER" id="PTHR47338">
    <property type="entry name" value="ZN(II)2CYS6 TRANSCRIPTION FACTOR (EUROFUNG)-RELATED"/>
    <property type="match status" value="1"/>
</dbReference>
<gene>
    <name evidence="8" type="ORF">GGU10DRAFT_362771</name>
</gene>
<dbReference type="GO" id="GO:0000981">
    <property type="term" value="F:DNA-binding transcription factor activity, RNA polymerase II-specific"/>
    <property type="evidence" value="ECO:0007669"/>
    <property type="project" value="InterPro"/>
</dbReference>
<dbReference type="InterPro" id="IPR001138">
    <property type="entry name" value="Zn2Cys6_DnaBD"/>
</dbReference>
<evidence type="ECO:0000259" key="7">
    <source>
        <dbReference type="PROSITE" id="PS50048"/>
    </source>
</evidence>